<dbReference type="OrthoDB" id="527395at2759"/>
<gene>
    <name evidence="2" type="ORF">TSOC_010212</name>
</gene>
<proteinExistence type="predicted"/>
<accession>A0A2J7ZTU1</accession>
<protein>
    <recommendedName>
        <fullName evidence="1">GST N-terminal domain-containing protein</fullName>
    </recommendedName>
</protein>
<dbReference type="InterPro" id="IPR004045">
    <property type="entry name" value="Glutathione_S-Trfase_N"/>
</dbReference>
<feature type="domain" description="GST N-terminal" evidence="1">
    <location>
        <begin position="15"/>
        <end position="82"/>
    </location>
</feature>
<dbReference type="EMBL" id="PGGS01000474">
    <property type="protein sequence ID" value="PNH03695.1"/>
    <property type="molecule type" value="Genomic_DNA"/>
</dbReference>
<comment type="caution">
    <text evidence="2">The sequence shown here is derived from an EMBL/GenBank/DDBJ whole genome shotgun (WGS) entry which is preliminary data.</text>
</comment>
<name>A0A2J7ZTU1_9CHLO</name>
<dbReference type="Pfam" id="PF13409">
    <property type="entry name" value="GST_N_2"/>
    <property type="match status" value="1"/>
</dbReference>
<dbReference type="InterPro" id="IPR036249">
    <property type="entry name" value="Thioredoxin-like_sf"/>
</dbReference>
<sequence length="354" mass="39408">MGGSSVPELVSLSISAWSLKARFALKHHAIKYRTTPYMPLFGEVMLRLRLGEWRRKVTVPVMFTPADGVLLHSVDIAAWADSHGARPGAEQLFPAGREAEVRSWNEKSDVVLYYGRQALVESALEDPAVLRATVPPNLRWLGPLGRALVRSIISRLARKYQAEGSTTSLERARFALKHHAIKYRDTPYMPPHGEGKLRRRLADKTRKVTVPVMFTPADGVLLQSVDIAAWADSHGARSGAERLFPAGREAEVRSWNDKSDVVLVYERRALVESALEDPAVLRATVPPSLRWLGPLGRALVRSIISRLALKYQAEGSTTSLEGPYQGEFADLLAWRDRTFNKHFPLDPEPSSCCS</sequence>
<dbReference type="AlphaFoldDB" id="A0A2J7ZTU1"/>
<organism evidence="2 3">
    <name type="scientific">Tetrabaena socialis</name>
    <dbReference type="NCBI Taxonomy" id="47790"/>
    <lineage>
        <taxon>Eukaryota</taxon>
        <taxon>Viridiplantae</taxon>
        <taxon>Chlorophyta</taxon>
        <taxon>core chlorophytes</taxon>
        <taxon>Chlorophyceae</taxon>
        <taxon>CS clade</taxon>
        <taxon>Chlamydomonadales</taxon>
        <taxon>Tetrabaenaceae</taxon>
        <taxon>Tetrabaena</taxon>
    </lineage>
</organism>
<evidence type="ECO:0000313" key="2">
    <source>
        <dbReference type="EMBL" id="PNH03695.1"/>
    </source>
</evidence>
<evidence type="ECO:0000259" key="1">
    <source>
        <dbReference type="Pfam" id="PF13409"/>
    </source>
</evidence>
<dbReference type="SUPFAM" id="SSF52833">
    <property type="entry name" value="Thioredoxin-like"/>
    <property type="match status" value="1"/>
</dbReference>
<reference evidence="2 3" key="1">
    <citation type="journal article" date="2017" name="Mol. Biol. Evol.">
        <title>The 4-celled Tetrabaena socialis nuclear genome reveals the essential components for genetic control of cell number at the origin of multicellularity in the volvocine lineage.</title>
        <authorList>
            <person name="Featherston J."/>
            <person name="Arakaki Y."/>
            <person name="Hanschen E.R."/>
            <person name="Ferris P.J."/>
            <person name="Michod R.E."/>
            <person name="Olson B.J.S.C."/>
            <person name="Nozaki H."/>
            <person name="Durand P.M."/>
        </authorList>
    </citation>
    <scope>NUCLEOTIDE SEQUENCE [LARGE SCALE GENOMIC DNA]</scope>
    <source>
        <strain evidence="2 3">NIES-571</strain>
    </source>
</reference>
<dbReference type="Proteomes" id="UP000236333">
    <property type="component" value="Unassembled WGS sequence"/>
</dbReference>
<evidence type="ECO:0000313" key="3">
    <source>
        <dbReference type="Proteomes" id="UP000236333"/>
    </source>
</evidence>
<keyword evidence="3" id="KW-1185">Reference proteome</keyword>